<evidence type="ECO:0000313" key="3">
    <source>
        <dbReference type="EMBL" id="AEW04818.1"/>
    </source>
</evidence>
<keyword evidence="3" id="KW-0560">Oxidoreductase</keyword>
<dbReference type="PANTHER" id="PTHR30388">
    <property type="entry name" value="ALDEHYDE OXIDOREDUCTASE MOLYBDENUM COFACTOR ASSEMBLY PROTEIN"/>
    <property type="match status" value="1"/>
</dbReference>
<dbReference type="Pfam" id="PF13478">
    <property type="entry name" value="XdhC_C"/>
    <property type="match status" value="1"/>
</dbReference>
<accession>G8TVX4</accession>
<dbReference type="InterPro" id="IPR052698">
    <property type="entry name" value="MoCofactor_Util/Proc"/>
</dbReference>
<evidence type="ECO:0000313" key="4">
    <source>
        <dbReference type="Proteomes" id="UP000005439"/>
    </source>
</evidence>
<reference evidence="4" key="1">
    <citation type="submission" date="2011-12" db="EMBL/GenBank/DDBJ databases">
        <title>The complete genome of chromosome of Sulfobacillus acidophilus DSM 10332.</title>
        <authorList>
            <person name="Lucas S."/>
            <person name="Han J."/>
            <person name="Lapidus A."/>
            <person name="Bruce D."/>
            <person name="Goodwin L."/>
            <person name="Pitluck S."/>
            <person name="Peters L."/>
            <person name="Kyrpides N."/>
            <person name="Mavromatis K."/>
            <person name="Ivanova N."/>
            <person name="Mikhailova N."/>
            <person name="Chertkov O."/>
            <person name="Saunders E."/>
            <person name="Detter J.C."/>
            <person name="Tapia R."/>
            <person name="Han C."/>
            <person name="Land M."/>
            <person name="Hauser L."/>
            <person name="Markowitz V."/>
            <person name="Cheng J.-F."/>
            <person name="Hugenholtz P."/>
            <person name="Woyke T."/>
            <person name="Wu D."/>
            <person name="Pukall R."/>
            <person name="Gehrich-Schroeter G."/>
            <person name="Schneider S."/>
            <person name="Klenk H.-P."/>
            <person name="Eisen J.A."/>
        </authorList>
    </citation>
    <scope>NUCLEOTIDE SEQUENCE [LARGE SCALE GENOMIC DNA]</scope>
    <source>
        <strain evidence="4">ATCC 700253 / DSM 10332 / NAL</strain>
    </source>
</reference>
<dbReference type="STRING" id="679936.Sulac_1321"/>
<dbReference type="Proteomes" id="UP000005439">
    <property type="component" value="Chromosome"/>
</dbReference>
<sequence length="338" mass="37499">MSSIREARQLWQFVEDAEALGQSVVMATLVTVVGSAYRRPGAKMVMRQDGRMRGTLSGGCLEGDLFLHAETVMATGKPSIHHYDLTEDEMWGLGIGCKGTVDVWLEPIHPQEPFWQGFQRAVSEDQLVLWGAELPEGRRFLMTPRDTVGDVPTWARALPIESGIETGRQDGFWWDVMRPPERLIVAGAGHDAEPLVRLASQAGFEVTVLDPRPHVNNPDHFPQARHWVKAPEEVTPAEVIGSYWVIMNHHQRRDEAAIRLAYASAPRFLGILGPRQRTDEMIANLGIQTDGLPLRAPVGLDVGAETPEEVAVSIVGEMMAYRRSRSGGPLNGRQRIHA</sequence>
<evidence type="ECO:0000259" key="2">
    <source>
        <dbReference type="Pfam" id="PF13478"/>
    </source>
</evidence>
<dbReference type="Gene3D" id="3.40.50.720">
    <property type="entry name" value="NAD(P)-binding Rossmann-like Domain"/>
    <property type="match status" value="1"/>
</dbReference>
<proteinExistence type="predicted"/>
<dbReference type="GO" id="GO:0004854">
    <property type="term" value="F:xanthine dehydrogenase activity"/>
    <property type="evidence" value="ECO:0007669"/>
    <property type="project" value="UniProtKB-EC"/>
</dbReference>
<feature type="domain" description="XdhC Rossmann" evidence="2">
    <location>
        <begin position="183"/>
        <end position="318"/>
    </location>
</feature>
<reference evidence="3 4" key="2">
    <citation type="journal article" date="2012" name="Stand. Genomic Sci.">
        <title>Complete genome sequence of the moderately thermophilic mineral-sulfide-oxidizing firmicute Sulfobacillus acidophilus type strain (NAL(T)).</title>
        <authorList>
            <person name="Anderson I."/>
            <person name="Chertkov O."/>
            <person name="Chen A."/>
            <person name="Saunders E."/>
            <person name="Lapidus A."/>
            <person name="Nolan M."/>
            <person name="Lucas S."/>
            <person name="Hammon N."/>
            <person name="Deshpande S."/>
            <person name="Cheng J.F."/>
            <person name="Han C."/>
            <person name="Tapia R."/>
            <person name="Goodwin L.A."/>
            <person name="Pitluck S."/>
            <person name="Liolios K."/>
            <person name="Pagani I."/>
            <person name="Ivanova N."/>
            <person name="Mikhailova N."/>
            <person name="Pati A."/>
            <person name="Palaniappan K."/>
            <person name="Land M."/>
            <person name="Pan C."/>
            <person name="Rohde M."/>
            <person name="Pukall R."/>
            <person name="Goker M."/>
            <person name="Detter J.C."/>
            <person name="Woyke T."/>
            <person name="Bristow J."/>
            <person name="Eisen J.A."/>
            <person name="Markowitz V."/>
            <person name="Hugenholtz P."/>
            <person name="Kyrpides N.C."/>
            <person name="Klenk H.P."/>
            <person name="Mavromatis K."/>
        </authorList>
    </citation>
    <scope>NUCLEOTIDE SEQUENCE [LARGE SCALE GENOMIC DNA]</scope>
    <source>
        <strain evidence="4">ATCC 700253 / DSM 10332 / NAL</strain>
    </source>
</reference>
<dbReference type="InterPro" id="IPR027051">
    <property type="entry name" value="XdhC_Rossmann_dom"/>
</dbReference>
<dbReference type="Pfam" id="PF02625">
    <property type="entry name" value="XdhC_CoxI"/>
    <property type="match status" value="1"/>
</dbReference>
<protein>
    <submittedName>
        <fullName evidence="3">Xanthine dehydrogenase</fullName>
        <ecNumber evidence="3">1.17.1.4</ecNumber>
    </submittedName>
</protein>
<keyword evidence="4" id="KW-1185">Reference proteome</keyword>
<dbReference type="EMBL" id="CP003179">
    <property type="protein sequence ID" value="AEW04818.1"/>
    <property type="molecule type" value="Genomic_DNA"/>
</dbReference>
<organism evidence="3 4">
    <name type="scientific">Sulfobacillus acidophilus (strain ATCC 700253 / DSM 10332 / NAL)</name>
    <dbReference type="NCBI Taxonomy" id="679936"/>
    <lineage>
        <taxon>Bacteria</taxon>
        <taxon>Bacillati</taxon>
        <taxon>Bacillota</taxon>
        <taxon>Clostridia</taxon>
        <taxon>Eubacteriales</taxon>
        <taxon>Clostridiales Family XVII. Incertae Sedis</taxon>
        <taxon>Sulfobacillus</taxon>
    </lineage>
</organism>
<evidence type="ECO:0000259" key="1">
    <source>
        <dbReference type="Pfam" id="PF02625"/>
    </source>
</evidence>
<dbReference type="PANTHER" id="PTHR30388:SF6">
    <property type="entry name" value="XANTHINE DEHYDROGENASE SUBUNIT A-RELATED"/>
    <property type="match status" value="1"/>
</dbReference>
<dbReference type="HOGENOM" id="CLU_041115_1_1_9"/>
<dbReference type="PATRIC" id="fig|679936.5.peg.1384"/>
<feature type="domain" description="XdhC- CoxI" evidence="1">
    <location>
        <begin position="20"/>
        <end position="84"/>
    </location>
</feature>
<dbReference type="AlphaFoldDB" id="G8TVX4"/>
<dbReference type="EC" id="1.17.1.4" evidence="3"/>
<dbReference type="KEGG" id="sap:Sulac_1321"/>
<gene>
    <name evidence="3" type="ordered locus">Sulac_1321</name>
</gene>
<name>G8TVX4_SULAD</name>
<dbReference type="InterPro" id="IPR003777">
    <property type="entry name" value="XdhC_CoxI"/>
</dbReference>